<name>A0A0G4PBL1_PENC3</name>
<reference evidence="1 2" key="1">
    <citation type="journal article" date="2014" name="Nat. Commun.">
        <title>Multiple recent horizontal transfers of a large genomic region in cheese making fungi.</title>
        <authorList>
            <person name="Cheeseman K."/>
            <person name="Ropars J."/>
            <person name="Renault P."/>
            <person name="Dupont J."/>
            <person name="Gouzy J."/>
            <person name="Branca A."/>
            <person name="Abraham A.L."/>
            <person name="Ceppi M."/>
            <person name="Conseiller E."/>
            <person name="Debuchy R."/>
            <person name="Malagnac F."/>
            <person name="Goarin A."/>
            <person name="Silar P."/>
            <person name="Lacoste S."/>
            <person name="Sallet E."/>
            <person name="Bensimon A."/>
            <person name="Giraud T."/>
            <person name="Brygoo Y."/>
        </authorList>
    </citation>
    <scope>NUCLEOTIDE SEQUENCE [LARGE SCALE GENOMIC DNA]</scope>
    <source>
        <strain evidence="2">FM 013</strain>
    </source>
</reference>
<evidence type="ECO:0000313" key="2">
    <source>
        <dbReference type="Proteomes" id="UP000053732"/>
    </source>
</evidence>
<keyword evidence="2" id="KW-1185">Reference proteome</keyword>
<dbReference type="STRING" id="1429867.A0A0G4PBL1"/>
<evidence type="ECO:0000313" key="1">
    <source>
        <dbReference type="EMBL" id="CRL23706.1"/>
    </source>
</evidence>
<proteinExistence type="predicted"/>
<gene>
    <name evidence="1" type="ORF">PCAMFM013_S010g000144</name>
</gene>
<dbReference type="SUPFAM" id="SSF81383">
    <property type="entry name" value="F-box domain"/>
    <property type="match status" value="1"/>
</dbReference>
<sequence length="103" mass="11408">MVPQNGKANLPQVAETELGSKAPLVPSPFESLPSEIRRQILSILEIDSLRSLVQASPVYYHQYQLDRRLLLCQSLEVTLGSVAVEAYAVHKSSSMEVSNQRSL</sequence>
<dbReference type="AlphaFoldDB" id="A0A0G4PBL1"/>
<accession>A0A0G4PBL1</accession>
<protein>
    <submittedName>
        <fullName evidence="1">Str. FM013</fullName>
    </submittedName>
</protein>
<dbReference type="EMBL" id="HG793143">
    <property type="protein sequence ID" value="CRL23706.1"/>
    <property type="molecule type" value="Genomic_DNA"/>
</dbReference>
<organism evidence="1 2">
    <name type="scientific">Penicillium camemberti (strain FM 013)</name>
    <dbReference type="NCBI Taxonomy" id="1429867"/>
    <lineage>
        <taxon>Eukaryota</taxon>
        <taxon>Fungi</taxon>
        <taxon>Dikarya</taxon>
        <taxon>Ascomycota</taxon>
        <taxon>Pezizomycotina</taxon>
        <taxon>Eurotiomycetes</taxon>
        <taxon>Eurotiomycetidae</taxon>
        <taxon>Eurotiales</taxon>
        <taxon>Aspergillaceae</taxon>
        <taxon>Penicillium</taxon>
    </lineage>
</organism>
<dbReference type="Proteomes" id="UP000053732">
    <property type="component" value="Unassembled WGS sequence"/>
</dbReference>
<dbReference type="InterPro" id="IPR036047">
    <property type="entry name" value="F-box-like_dom_sf"/>
</dbReference>